<dbReference type="AlphaFoldDB" id="A0A7J6N3D7"/>
<reference evidence="1 2" key="1">
    <citation type="submission" date="2020-04" db="EMBL/GenBank/DDBJ databases">
        <title>Perkinsus olseni comparative genomics.</title>
        <authorList>
            <person name="Bogema D.R."/>
        </authorList>
    </citation>
    <scope>NUCLEOTIDE SEQUENCE [LARGE SCALE GENOMIC DNA]</scope>
    <source>
        <strain evidence="1">00978-12</strain>
    </source>
</reference>
<name>A0A7J6N3D7_PEROL</name>
<evidence type="ECO:0000313" key="2">
    <source>
        <dbReference type="Proteomes" id="UP000541610"/>
    </source>
</evidence>
<gene>
    <name evidence="1" type="ORF">FOZ60_016835</name>
</gene>
<dbReference type="EMBL" id="JABANP010000913">
    <property type="protein sequence ID" value="KAF4678375.1"/>
    <property type="molecule type" value="Genomic_DNA"/>
</dbReference>
<organism evidence="1 2">
    <name type="scientific">Perkinsus olseni</name>
    <name type="common">Perkinsus atlanticus</name>
    <dbReference type="NCBI Taxonomy" id="32597"/>
    <lineage>
        <taxon>Eukaryota</taxon>
        <taxon>Sar</taxon>
        <taxon>Alveolata</taxon>
        <taxon>Perkinsozoa</taxon>
        <taxon>Perkinsea</taxon>
        <taxon>Perkinsida</taxon>
        <taxon>Perkinsidae</taxon>
        <taxon>Perkinsus</taxon>
    </lineage>
</organism>
<comment type="caution">
    <text evidence="1">The sequence shown here is derived from an EMBL/GenBank/DDBJ whole genome shotgun (WGS) entry which is preliminary data.</text>
</comment>
<evidence type="ECO:0000313" key="1">
    <source>
        <dbReference type="EMBL" id="KAF4678375.1"/>
    </source>
</evidence>
<protein>
    <submittedName>
        <fullName evidence="1">Uncharacterized protein</fullName>
    </submittedName>
</protein>
<dbReference type="Proteomes" id="UP000541610">
    <property type="component" value="Unassembled WGS sequence"/>
</dbReference>
<sequence length="42" mass="4651">MTGPGWNCVSFGFEGKSGLLIQEDRRIQFGSLNKRKSGSFQS</sequence>
<accession>A0A7J6N3D7</accession>
<proteinExistence type="predicted"/>